<dbReference type="SUPFAM" id="SSF55729">
    <property type="entry name" value="Acyl-CoA N-acyltransferases (Nat)"/>
    <property type="match status" value="1"/>
</dbReference>
<dbReference type="InterPro" id="IPR015421">
    <property type="entry name" value="PyrdxlP-dep_Trfase_major"/>
</dbReference>
<gene>
    <name evidence="4" type="ORF">AC625_05170</name>
</gene>
<dbReference type="InterPro" id="IPR015422">
    <property type="entry name" value="PyrdxlP-dep_Trfase_small"/>
</dbReference>
<accession>A0A0K9GRS6</accession>
<dbReference type="Pfam" id="PF00266">
    <property type="entry name" value="Aminotran_5"/>
    <property type="match status" value="1"/>
</dbReference>
<dbReference type="GO" id="GO:0016747">
    <property type="term" value="F:acyltransferase activity, transferring groups other than amino-acyl groups"/>
    <property type="evidence" value="ECO:0007669"/>
    <property type="project" value="InterPro"/>
</dbReference>
<comment type="cofactor">
    <cofactor evidence="1">
        <name>pyridoxal 5'-phosphate</name>
        <dbReference type="ChEBI" id="CHEBI:597326"/>
    </cofactor>
</comment>
<dbReference type="GO" id="GO:0019265">
    <property type="term" value="P:glycine biosynthetic process, by transamination of glyoxylate"/>
    <property type="evidence" value="ECO:0007669"/>
    <property type="project" value="TreeGrafter"/>
</dbReference>
<dbReference type="Gene3D" id="3.40.630.30">
    <property type="match status" value="1"/>
</dbReference>
<dbReference type="STRING" id="1679170.AC625_05170"/>
<keyword evidence="5" id="KW-1185">Reference proteome</keyword>
<dbReference type="PANTHER" id="PTHR21152:SF40">
    <property type="entry name" value="ALANINE--GLYOXYLATE AMINOTRANSFERASE"/>
    <property type="match status" value="1"/>
</dbReference>
<comment type="caution">
    <text evidence="4">The sequence shown here is derived from an EMBL/GenBank/DDBJ whole genome shotgun (WGS) entry which is preliminary data.</text>
</comment>
<dbReference type="PATRIC" id="fig|1679170.3.peg.1104"/>
<dbReference type="RefSeq" id="WP_049680298.1">
    <property type="nucleotide sequence ID" value="NZ_LFZW01000001.1"/>
</dbReference>
<name>A0A0K9GRS6_9BACI</name>
<dbReference type="InterPro" id="IPR000182">
    <property type="entry name" value="GNAT_dom"/>
</dbReference>
<dbReference type="EMBL" id="LFZW01000001">
    <property type="protein sequence ID" value="KMY48967.1"/>
    <property type="molecule type" value="Genomic_DNA"/>
</dbReference>
<dbReference type="Gene3D" id="3.90.1150.10">
    <property type="entry name" value="Aspartate Aminotransferase, domain 1"/>
    <property type="match status" value="1"/>
</dbReference>
<dbReference type="Proteomes" id="UP000037146">
    <property type="component" value="Unassembled WGS sequence"/>
</dbReference>
<organism evidence="4 5">
    <name type="scientific">Peribacillus loiseleuriae</name>
    <dbReference type="NCBI Taxonomy" id="1679170"/>
    <lineage>
        <taxon>Bacteria</taxon>
        <taxon>Bacillati</taxon>
        <taxon>Bacillota</taxon>
        <taxon>Bacilli</taxon>
        <taxon>Bacillales</taxon>
        <taxon>Bacillaceae</taxon>
        <taxon>Peribacillus</taxon>
    </lineage>
</organism>
<sequence length="530" mass="60642">MEFVYKIASEQNEFEQIYKLNYQTFVEEIPQHDQNEQQRLIDRFDKQNTYVIAKKNQEVVGMIAIRSNRPFSLDQKLTNLDDYLPSDANPCEIRLLTVKDEFRKSPVFYKLVELLVSYCLEKKYNMALISGVEQQIPLYKRMGFQAFGEVVGTERAKFQPMYLTKERFENSTKVFKRLIAKKSNESSKVSFLPGPVQLHPEVVKTFALPAISHRSDVFMNEMDKIRNTLCDMTEAKYAEVVVGTGTLGNDMVSVQLSQIEGNGLILANGEFGYRLIDHALRFKLSFYTIEKEWNTPISISEIEHVLRENPNISWIWTVHCETSTGYLFDLEKIEELCLRYGIELCVDACSSVGVVPVSFKNVLIATTVSGKALGSYPGLVIVFHREKLHPNSKLPRYLDIGMYQDYEGVPFTHSSNLLKALHVALQNVDSSIIETKAAFIRKFLEENGYNYLGDEAYSPGIITICLPSYHSSKMLGDYLKSKNILTSYESNYLLKRNWLQISLMGHHSEESIRTLFLALTQAKTAFASKV</sequence>
<dbReference type="PROSITE" id="PS51186">
    <property type="entry name" value="GNAT"/>
    <property type="match status" value="1"/>
</dbReference>
<evidence type="ECO:0000313" key="4">
    <source>
        <dbReference type="EMBL" id="KMY48967.1"/>
    </source>
</evidence>
<dbReference type="Pfam" id="PF21926">
    <property type="entry name" value="FeeM"/>
    <property type="match status" value="1"/>
</dbReference>
<feature type="domain" description="N-acetyltransferase" evidence="3">
    <location>
        <begin position="3"/>
        <end position="166"/>
    </location>
</feature>
<dbReference type="InterPro" id="IPR054597">
    <property type="entry name" value="FeeM_cat"/>
</dbReference>
<dbReference type="Gene3D" id="3.40.640.10">
    <property type="entry name" value="Type I PLP-dependent aspartate aminotransferase-like (Major domain)"/>
    <property type="match status" value="1"/>
</dbReference>
<proteinExistence type="predicted"/>
<dbReference type="InterPro" id="IPR000192">
    <property type="entry name" value="Aminotrans_V_dom"/>
</dbReference>
<evidence type="ECO:0000256" key="2">
    <source>
        <dbReference type="ARBA" id="ARBA00022898"/>
    </source>
</evidence>
<evidence type="ECO:0000256" key="1">
    <source>
        <dbReference type="ARBA" id="ARBA00001933"/>
    </source>
</evidence>
<evidence type="ECO:0000313" key="5">
    <source>
        <dbReference type="Proteomes" id="UP000037146"/>
    </source>
</evidence>
<dbReference type="GO" id="GO:0008453">
    <property type="term" value="F:alanine-glyoxylate transaminase activity"/>
    <property type="evidence" value="ECO:0007669"/>
    <property type="project" value="TreeGrafter"/>
</dbReference>
<keyword evidence="2" id="KW-0663">Pyridoxal phosphate</keyword>
<dbReference type="PANTHER" id="PTHR21152">
    <property type="entry name" value="AMINOTRANSFERASE CLASS V"/>
    <property type="match status" value="1"/>
</dbReference>
<dbReference type="InterPro" id="IPR016181">
    <property type="entry name" value="Acyl_CoA_acyltransferase"/>
</dbReference>
<dbReference type="GO" id="GO:0004760">
    <property type="term" value="F:L-serine-pyruvate transaminase activity"/>
    <property type="evidence" value="ECO:0007669"/>
    <property type="project" value="TreeGrafter"/>
</dbReference>
<dbReference type="InterPro" id="IPR015424">
    <property type="entry name" value="PyrdxlP-dep_Trfase"/>
</dbReference>
<protein>
    <submittedName>
        <fullName evidence="4">Septum site-determining protein</fullName>
    </submittedName>
</protein>
<dbReference type="SUPFAM" id="SSF53383">
    <property type="entry name" value="PLP-dependent transferases"/>
    <property type="match status" value="1"/>
</dbReference>
<dbReference type="AlphaFoldDB" id="A0A0K9GRS6"/>
<evidence type="ECO:0000259" key="3">
    <source>
        <dbReference type="PROSITE" id="PS51186"/>
    </source>
</evidence>
<reference evidence="5" key="1">
    <citation type="submission" date="2015-07" db="EMBL/GenBank/DDBJ databases">
        <title>Genome sequencing project for genomic taxonomy and phylogenomics of Bacillus-like bacteria.</title>
        <authorList>
            <person name="Liu B."/>
            <person name="Wang J."/>
            <person name="Zhu Y."/>
            <person name="Liu G."/>
            <person name="Chen Q."/>
            <person name="Chen Z."/>
            <person name="Lan J."/>
            <person name="Che J."/>
            <person name="Ge C."/>
            <person name="Shi H."/>
            <person name="Pan Z."/>
            <person name="Liu X."/>
        </authorList>
    </citation>
    <scope>NUCLEOTIDE SEQUENCE [LARGE SCALE GENOMIC DNA]</scope>
    <source>
        <strain evidence="5">FJAT-27997</strain>
    </source>
</reference>